<dbReference type="AlphaFoldDB" id="Q95XF2"/>
<accession>Q95XF2</accession>
<dbReference type="RefSeq" id="NP_508070.2">
    <property type="nucleotide sequence ID" value="NM_075669.4"/>
</dbReference>
<dbReference type="PhylomeDB" id="Q95XF2"/>
<dbReference type="Bgee" id="WBGene00022216">
    <property type="expression patterns" value="Expressed in embryo and 3 other cell types or tissues"/>
</dbReference>
<organism evidence="1 2">
    <name type="scientific">Caenorhabditis elegans</name>
    <dbReference type="NCBI Taxonomy" id="6239"/>
    <lineage>
        <taxon>Eukaryota</taxon>
        <taxon>Metazoa</taxon>
        <taxon>Ecdysozoa</taxon>
        <taxon>Nematoda</taxon>
        <taxon>Chromadorea</taxon>
        <taxon>Rhabditida</taxon>
        <taxon>Rhabditina</taxon>
        <taxon>Rhabditomorpha</taxon>
        <taxon>Rhabditoidea</taxon>
        <taxon>Rhabditidae</taxon>
        <taxon>Peloderinae</taxon>
        <taxon>Caenorhabditis</taxon>
    </lineage>
</organism>
<reference evidence="1 2" key="1">
    <citation type="journal article" date="1998" name="Science">
        <title>Genome sequence of the nematode C. elegans: a platform for investigating biology.</title>
        <authorList>
            <consortium name="The C. elegans sequencing consortium"/>
            <person name="Sulson J.E."/>
            <person name="Waterston R."/>
        </authorList>
    </citation>
    <scope>NUCLEOTIDE SEQUENCE [LARGE SCALE GENOMIC DNA]</scope>
    <source>
        <strain evidence="1 2">Bristol N2</strain>
    </source>
</reference>
<dbReference type="GeneID" id="190632"/>
<name>Q95XF2_CAEEL</name>
<dbReference type="CTD" id="190632"/>
<gene>
    <name evidence="1 3" type="primary">fbxa-16</name>
    <name evidence="1" type="ORF">CELE_Y73B3A.14</name>
    <name evidence="3" type="ORF">Y73B3A.14</name>
</gene>
<dbReference type="WormBase" id="Y73B3A.14">
    <property type="protein sequence ID" value="CE52848"/>
    <property type="gene ID" value="WBGene00022216"/>
    <property type="gene designation" value="fbxa-16"/>
</dbReference>
<dbReference type="UCSC" id="Y73B3A.14">
    <property type="organism name" value="c. elegans"/>
</dbReference>
<dbReference type="Proteomes" id="UP000001940">
    <property type="component" value="Chromosome X"/>
</dbReference>
<dbReference type="HOGENOM" id="CLU_1385300_0_0_1"/>
<keyword evidence="2" id="KW-1185">Reference proteome</keyword>
<protein>
    <submittedName>
        <fullName evidence="1">Tetratricopeptide repeat protein</fullName>
    </submittedName>
</protein>
<dbReference type="InParanoid" id="Q95XF2"/>
<evidence type="ECO:0000313" key="3">
    <source>
        <dbReference type="WormBase" id="Y73B3A.14"/>
    </source>
</evidence>
<dbReference type="AGR" id="WB:WBGene00022216"/>
<sequence>MPAYIIREVASNVSFIKREKLDKGVEYFRKAIDNTSEKFDIGVVIGELSSHLCHFGNKVTYE</sequence>
<dbReference type="EMBL" id="BX284606">
    <property type="protein sequence ID" value="CCD74437.2"/>
    <property type="molecule type" value="Genomic_DNA"/>
</dbReference>
<evidence type="ECO:0000313" key="2">
    <source>
        <dbReference type="Proteomes" id="UP000001940"/>
    </source>
</evidence>
<dbReference type="KEGG" id="cel:CELE_Y73B3A.14"/>
<dbReference type="SMR" id="Q95XF2"/>
<evidence type="ECO:0000313" key="1">
    <source>
        <dbReference type="EMBL" id="CCD74437.2"/>
    </source>
</evidence>
<proteinExistence type="predicted"/>